<keyword evidence="7 10" id="KW-0472">Membrane</keyword>
<evidence type="ECO:0000259" key="13">
    <source>
        <dbReference type="Pfam" id="PF00593"/>
    </source>
</evidence>
<feature type="domain" description="TonB-dependent receptor-like beta-barrel" evidence="13">
    <location>
        <begin position="291"/>
        <end position="673"/>
    </location>
</feature>
<dbReference type="SUPFAM" id="SSF56935">
    <property type="entry name" value="Porins"/>
    <property type="match status" value="1"/>
</dbReference>
<evidence type="ECO:0000256" key="12">
    <source>
        <dbReference type="SAM" id="SignalP"/>
    </source>
</evidence>
<evidence type="ECO:0000256" key="4">
    <source>
        <dbReference type="ARBA" id="ARBA00022692"/>
    </source>
</evidence>
<keyword evidence="9 10" id="KW-0998">Cell outer membrane</keyword>
<dbReference type="EMBL" id="BMFL01000003">
    <property type="protein sequence ID" value="GGE90632.1"/>
    <property type="molecule type" value="Genomic_DNA"/>
</dbReference>
<evidence type="ECO:0000256" key="11">
    <source>
        <dbReference type="RuleBase" id="RU003357"/>
    </source>
</evidence>
<dbReference type="GO" id="GO:0044718">
    <property type="term" value="P:siderophore transmembrane transport"/>
    <property type="evidence" value="ECO:0007669"/>
    <property type="project" value="TreeGrafter"/>
</dbReference>
<evidence type="ECO:0000256" key="10">
    <source>
        <dbReference type="PROSITE-ProRule" id="PRU01360"/>
    </source>
</evidence>
<dbReference type="Pfam" id="PF07715">
    <property type="entry name" value="Plug"/>
    <property type="match status" value="1"/>
</dbReference>
<evidence type="ECO:0000256" key="7">
    <source>
        <dbReference type="ARBA" id="ARBA00023136"/>
    </source>
</evidence>
<evidence type="ECO:0000256" key="1">
    <source>
        <dbReference type="ARBA" id="ARBA00004571"/>
    </source>
</evidence>
<dbReference type="Proteomes" id="UP000650994">
    <property type="component" value="Unassembled WGS sequence"/>
</dbReference>
<evidence type="ECO:0000313" key="16">
    <source>
        <dbReference type="EMBL" id="SHL43505.1"/>
    </source>
</evidence>
<dbReference type="InterPro" id="IPR037066">
    <property type="entry name" value="Plug_dom_sf"/>
</dbReference>
<dbReference type="PROSITE" id="PS52016">
    <property type="entry name" value="TONB_DEPENDENT_REC_3"/>
    <property type="match status" value="1"/>
</dbReference>
<evidence type="ECO:0000256" key="2">
    <source>
        <dbReference type="ARBA" id="ARBA00022448"/>
    </source>
</evidence>
<feature type="domain" description="TonB-dependent receptor plug" evidence="14">
    <location>
        <begin position="47"/>
        <end position="153"/>
    </location>
</feature>
<dbReference type="EMBL" id="FRBH01000009">
    <property type="protein sequence ID" value="SHL43505.1"/>
    <property type="molecule type" value="Genomic_DNA"/>
</dbReference>
<evidence type="ECO:0000256" key="5">
    <source>
        <dbReference type="ARBA" id="ARBA00022729"/>
    </source>
</evidence>
<evidence type="ECO:0000313" key="15">
    <source>
        <dbReference type="EMBL" id="GGE90632.1"/>
    </source>
</evidence>
<evidence type="ECO:0000256" key="8">
    <source>
        <dbReference type="ARBA" id="ARBA00023170"/>
    </source>
</evidence>
<dbReference type="PANTHER" id="PTHR30069">
    <property type="entry name" value="TONB-DEPENDENT OUTER MEMBRANE RECEPTOR"/>
    <property type="match status" value="1"/>
</dbReference>
<gene>
    <name evidence="15" type="primary">btuB</name>
    <name evidence="15" type="ORF">GCM10010984_05480</name>
    <name evidence="16" type="ORF">SAMN05443634_10979</name>
</gene>
<comment type="similarity">
    <text evidence="10 11">Belongs to the TonB-dependent receptor family.</text>
</comment>
<dbReference type="InterPro" id="IPR039426">
    <property type="entry name" value="TonB-dep_rcpt-like"/>
</dbReference>
<keyword evidence="2 10" id="KW-0813">Transport</keyword>
<dbReference type="GO" id="GO:0009279">
    <property type="term" value="C:cell outer membrane"/>
    <property type="evidence" value="ECO:0007669"/>
    <property type="project" value="UniProtKB-SubCell"/>
</dbReference>
<dbReference type="Pfam" id="PF00593">
    <property type="entry name" value="TonB_dep_Rec_b-barrel"/>
    <property type="match status" value="1"/>
</dbReference>
<dbReference type="GO" id="GO:0015344">
    <property type="term" value="F:siderophore uptake transmembrane transporter activity"/>
    <property type="evidence" value="ECO:0007669"/>
    <property type="project" value="TreeGrafter"/>
</dbReference>
<dbReference type="AlphaFoldDB" id="A0A1M7ALH8"/>
<dbReference type="Proteomes" id="UP000184120">
    <property type="component" value="Unassembled WGS sequence"/>
</dbReference>
<evidence type="ECO:0000256" key="6">
    <source>
        <dbReference type="ARBA" id="ARBA00023077"/>
    </source>
</evidence>
<evidence type="ECO:0000313" key="18">
    <source>
        <dbReference type="Proteomes" id="UP000650994"/>
    </source>
</evidence>
<reference evidence="17" key="2">
    <citation type="submission" date="2016-11" db="EMBL/GenBank/DDBJ databases">
        <authorList>
            <person name="Varghese N."/>
            <person name="Submissions S."/>
        </authorList>
    </citation>
    <scope>NUCLEOTIDE SEQUENCE [LARGE SCALE GENOMIC DNA]</scope>
    <source>
        <strain evidence="17">DSM 27989</strain>
    </source>
</reference>
<keyword evidence="8 16" id="KW-0675">Receptor</keyword>
<evidence type="ECO:0000256" key="9">
    <source>
        <dbReference type="ARBA" id="ARBA00023237"/>
    </source>
</evidence>
<dbReference type="OrthoDB" id="9764669at2"/>
<reference evidence="15" key="5">
    <citation type="submission" date="2024-05" db="EMBL/GenBank/DDBJ databases">
        <authorList>
            <person name="Sun Q."/>
            <person name="Zhou Y."/>
        </authorList>
    </citation>
    <scope>NUCLEOTIDE SEQUENCE</scope>
    <source>
        <strain evidence="15">CGMCC 1.12707</strain>
    </source>
</reference>
<organism evidence="16 17">
    <name type="scientific">Chishuiella changwenlii</name>
    <dbReference type="NCBI Taxonomy" id="1434701"/>
    <lineage>
        <taxon>Bacteria</taxon>
        <taxon>Pseudomonadati</taxon>
        <taxon>Bacteroidota</taxon>
        <taxon>Flavobacteriia</taxon>
        <taxon>Flavobacteriales</taxon>
        <taxon>Weeksellaceae</taxon>
        <taxon>Chishuiella</taxon>
    </lineage>
</organism>
<keyword evidence="3 10" id="KW-1134">Transmembrane beta strand</keyword>
<feature type="signal peptide" evidence="12">
    <location>
        <begin position="1"/>
        <end position="18"/>
    </location>
</feature>
<reference evidence="15" key="1">
    <citation type="journal article" date="2014" name="Int. J. Syst. Evol. Microbiol.">
        <title>Complete genome of a new Firmicutes species belonging to the dominant human colonic microbiota ('Ruminococcus bicirculans') reveals two chromosomes and a selective capacity to utilize plant glucans.</title>
        <authorList>
            <consortium name="NISC Comparative Sequencing Program"/>
            <person name="Wegmann U."/>
            <person name="Louis P."/>
            <person name="Goesmann A."/>
            <person name="Henrissat B."/>
            <person name="Duncan S.H."/>
            <person name="Flint H.J."/>
        </authorList>
    </citation>
    <scope>NUCLEOTIDE SEQUENCE</scope>
    <source>
        <strain evidence="15">CGMCC 1.12707</strain>
    </source>
</reference>
<evidence type="ECO:0000259" key="14">
    <source>
        <dbReference type="Pfam" id="PF07715"/>
    </source>
</evidence>
<sequence>MKRYFFLLSCLSGLNLYAQTNDSINKNEFVELEQTVISGQYNSQSVKKSIYEVKVITRDMIERQAGNTLADVLNQTLNMNITPSSSTGKSTVSMFGLDGQYFKILVDNIPLVNDEGVGNNTDLTQINLDDIEQVEIVEGAMGVEYGANSIAGVINIITKKGGKNLFDISATLQEETIGDEYNWKNKGRHIQSLKIGHKFSDKIYGNLSFSRNDFQGFFDNKQGKNYAENDGLRGYQWLPKVQNSTKALVQYKEKDFRLFYKFEYFNEETKYFQPNMRMNPQPETGTVNPIADDRVYTTDRIYNHLNAAGRFKDAINYDISVSYQEQKRKLKAYNYEVLTGNELNINKYDFESRKMYYSKGMFSNFINKNDVIDFQFGYEIDQTTGYASPISMEFNSNPDKPIQRKIGTYDFFASSEINLNDKISLRPGARVMFSEQFDTQYVMSLSAKYAFAKNWELRGIVGTSPRLPNYDEMYSLLVDVNHDVRGNENLNPEKGVSAFLHLKNNWEINSNTNLEQKVSIWKIDLKDKIDLVIIGEEPLRYQYNNVDKYNVQGIMYMNQFSVGNLIGGVGATFTGIKQSIDQTDVVEKQKDKYFYSLQANANASYRIPKTGTTFSVFYKYNGEREQYVLKTDAATQQQYLLKGKQQAFSSMDASIRQSFFQNKISLTLGARNLFDVTTLNNTTSADGPHSAAATSVMYAYGRSYFLKLTFNLGIN</sequence>
<evidence type="ECO:0000313" key="17">
    <source>
        <dbReference type="Proteomes" id="UP000184120"/>
    </source>
</evidence>
<dbReference type="InterPro" id="IPR000531">
    <property type="entry name" value="Beta-barrel_TonB"/>
</dbReference>
<reference evidence="16" key="3">
    <citation type="submission" date="2016-11" db="EMBL/GenBank/DDBJ databases">
        <authorList>
            <person name="Jaros S."/>
            <person name="Januszkiewicz K."/>
            <person name="Wedrychowicz H."/>
        </authorList>
    </citation>
    <scope>NUCLEOTIDE SEQUENCE [LARGE SCALE GENOMIC DNA]</scope>
    <source>
        <strain evidence="16">DSM 27989</strain>
    </source>
</reference>
<keyword evidence="5 12" id="KW-0732">Signal</keyword>
<comment type="subcellular location">
    <subcellularLocation>
        <location evidence="1 10">Cell outer membrane</location>
        <topology evidence="1 10">Multi-pass membrane protein</topology>
    </subcellularLocation>
</comment>
<evidence type="ECO:0000256" key="3">
    <source>
        <dbReference type="ARBA" id="ARBA00022452"/>
    </source>
</evidence>
<dbReference type="PANTHER" id="PTHR30069:SF29">
    <property type="entry name" value="HEMOGLOBIN AND HEMOGLOBIN-HAPTOGLOBIN-BINDING PROTEIN 1-RELATED"/>
    <property type="match status" value="1"/>
</dbReference>
<dbReference type="InterPro" id="IPR036942">
    <property type="entry name" value="Beta-barrel_TonB_sf"/>
</dbReference>
<feature type="chain" id="PRO_5013269037" evidence="12">
    <location>
        <begin position="19"/>
        <end position="715"/>
    </location>
</feature>
<dbReference type="Gene3D" id="2.170.130.10">
    <property type="entry name" value="TonB-dependent receptor, plug domain"/>
    <property type="match status" value="1"/>
</dbReference>
<dbReference type="InterPro" id="IPR012910">
    <property type="entry name" value="Plug_dom"/>
</dbReference>
<dbReference type="STRING" id="1434701.SAMN05443634_10979"/>
<proteinExistence type="inferred from homology"/>
<keyword evidence="6 11" id="KW-0798">TonB box</keyword>
<reference evidence="18" key="4">
    <citation type="journal article" date="2019" name="Int. J. Syst. Evol. Microbiol.">
        <title>The Global Catalogue of Microorganisms (GCM) 10K type strain sequencing project: providing services to taxonomists for standard genome sequencing and annotation.</title>
        <authorList>
            <consortium name="The Broad Institute Genomics Platform"/>
            <consortium name="The Broad Institute Genome Sequencing Center for Infectious Disease"/>
            <person name="Wu L."/>
            <person name="Ma J."/>
        </authorList>
    </citation>
    <scope>NUCLEOTIDE SEQUENCE [LARGE SCALE GENOMIC DNA]</scope>
    <source>
        <strain evidence="18">CGMCC 1.12707</strain>
    </source>
</reference>
<accession>A0A1M7ALH8</accession>
<protein>
    <submittedName>
        <fullName evidence="16">Outer membrane receptor for ferrienterochelin and colicins</fullName>
    </submittedName>
    <submittedName>
        <fullName evidence="15">Vitamin B12 transporter BtuB</fullName>
    </submittedName>
</protein>
<name>A0A1M7ALH8_9FLAO</name>
<keyword evidence="18" id="KW-1185">Reference proteome</keyword>
<dbReference type="RefSeq" id="WP_072933000.1">
    <property type="nucleotide sequence ID" value="NZ_BMFL01000003.1"/>
</dbReference>
<dbReference type="Gene3D" id="2.40.170.20">
    <property type="entry name" value="TonB-dependent receptor, beta-barrel domain"/>
    <property type="match status" value="1"/>
</dbReference>
<keyword evidence="4 10" id="KW-0812">Transmembrane</keyword>